<name>A0A6B0YYF1_9CHLR</name>
<comment type="caution">
    <text evidence="1">The sequence shown here is derived from an EMBL/GenBank/DDBJ whole genome shotgun (WGS) entry which is preliminary data.</text>
</comment>
<dbReference type="AlphaFoldDB" id="A0A6B0YYF1"/>
<dbReference type="InterPro" id="IPR003718">
    <property type="entry name" value="OsmC/Ohr_fam"/>
</dbReference>
<dbReference type="InterPro" id="IPR036102">
    <property type="entry name" value="OsmC/Ohrsf"/>
</dbReference>
<reference evidence="1" key="1">
    <citation type="submission" date="2019-09" db="EMBL/GenBank/DDBJ databases">
        <title>Characterisation of the sponge microbiome using genome-centric metagenomics.</title>
        <authorList>
            <person name="Engelberts J.P."/>
            <person name="Robbins S.J."/>
            <person name="De Goeij J.M."/>
            <person name="Aranda M."/>
            <person name="Bell S.C."/>
            <person name="Webster N.S."/>
        </authorList>
    </citation>
    <scope>NUCLEOTIDE SEQUENCE</scope>
    <source>
        <strain evidence="1">SB0664_bin_27</strain>
    </source>
</reference>
<gene>
    <name evidence="1" type="ORF">F4Y42_16385</name>
</gene>
<dbReference type="SUPFAM" id="SSF82784">
    <property type="entry name" value="OsmC-like"/>
    <property type="match status" value="1"/>
</dbReference>
<accession>A0A6B0YYF1</accession>
<evidence type="ECO:0000313" key="1">
    <source>
        <dbReference type="EMBL" id="MXY95019.1"/>
    </source>
</evidence>
<dbReference type="Gene3D" id="3.30.300.20">
    <property type="match status" value="1"/>
</dbReference>
<organism evidence="1">
    <name type="scientific">Caldilineaceae bacterium SB0664_bin_27</name>
    <dbReference type="NCBI Taxonomy" id="2605260"/>
    <lineage>
        <taxon>Bacteria</taxon>
        <taxon>Bacillati</taxon>
        <taxon>Chloroflexota</taxon>
        <taxon>Caldilineae</taxon>
        <taxon>Caldilineales</taxon>
        <taxon>Caldilineaceae</taxon>
    </lineage>
</organism>
<sequence length="90" mass="9854">MTGTFGGALEARKIPAGDGFLTADVEAEIEKDGNVLIIKRIHATYTLRVAPEQRETAERVHGFHAQFCPVARSLEGSIDISTELRMVDLD</sequence>
<protein>
    <submittedName>
        <fullName evidence="1">OsmC family protein</fullName>
    </submittedName>
</protein>
<dbReference type="EMBL" id="VXRG01000131">
    <property type="protein sequence ID" value="MXY95019.1"/>
    <property type="molecule type" value="Genomic_DNA"/>
</dbReference>
<proteinExistence type="predicted"/>
<dbReference type="Pfam" id="PF02566">
    <property type="entry name" value="OsmC"/>
    <property type="match status" value="1"/>
</dbReference>
<dbReference type="InterPro" id="IPR015946">
    <property type="entry name" value="KH_dom-like_a/b"/>
</dbReference>